<dbReference type="GeneID" id="98069532"/>
<evidence type="ECO:0000313" key="1">
    <source>
        <dbReference type="EMBL" id="EHP46357.1"/>
    </source>
</evidence>
<reference evidence="1 2" key="1">
    <citation type="submission" date="2012-01" db="EMBL/GenBank/DDBJ databases">
        <title>The Genome Sequence of Odoribacter laneus YIT 12061.</title>
        <authorList>
            <consortium name="The Broad Institute Genome Sequencing Platform"/>
            <person name="Earl A."/>
            <person name="Ward D."/>
            <person name="Feldgarden M."/>
            <person name="Gevers D."/>
            <person name="Morotomi M."/>
            <person name="Young S.K."/>
            <person name="Zeng Q."/>
            <person name="Gargeya S."/>
            <person name="Fitzgerald M."/>
            <person name="Haas B."/>
            <person name="Abouelleil A."/>
            <person name="Alvarado L."/>
            <person name="Arachchi H.M."/>
            <person name="Berlin A."/>
            <person name="Chapman S.B."/>
            <person name="Gearin G."/>
            <person name="Goldberg J."/>
            <person name="Griggs A."/>
            <person name="Gujja S."/>
            <person name="Hansen M."/>
            <person name="Heiman D."/>
            <person name="Howarth C."/>
            <person name="Larimer J."/>
            <person name="Lui A."/>
            <person name="MacDonald P.J.P."/>
            <person name="McCowen C."/>
            <person name="Montmayeur A."/>
            <person name="Murphy C."/>
            <person name="Neiman D."/>
            <person name="Pearson M."/>
            <person name="Priest M."/>
            <person name="Roberts A."/>
            <person name="Saif S."/>
            <person name="Shea T."/>
            <person name="Sisk P."/>
            <person name="Stolte C."/>
            <person name="Sykes S."/>
            <person name="Wortman J."/>
            <person name="Nusbaum C."/>
            <person name="Birren B."/>
        </authorList>
    </citation>
    <scope>NUCLEOTIDE SEQUENCE [LARGE SCALE GENOMIC DNA]</scope>
    <source>
        <strain evidence="1 2">YIT 12061</strain>
    </source>
</reference>
<dbReference type="Gene3D" id="2.40.70.10">
    <property type="entry name" value="Acid Proteases"/>
    <property type="match status" value="1"/>
</dbReference>
<keyword evidence="2" id="KW-1185">Reference proteome</keyword>
<name>H1DJA2_9BACT</name>
<proteinExistence type="predicted"/>
<sequence>MRKKNTGPITVPIEKVELEDHSYHILVAVEINGIAGDMIIDTGASVTVADRQLFPRFEEPEEAVKIQSGSITGEIKDVQVMHTESFQIGSIQLQEMCIALIDLDYVNKMYKKHLNRKVIGLLGSDFCIRHGIIIDYPHLTLTISQQD</sequence>
<organism evidence="1 2">
    <name type="scientific">Odoribacter laneus YIT 12061</name>
    <dbReference type="NCBI Taxonomy" id="742817"/>
    <lineage>
        <taxon>Bacteria</taxon>
        <taxon>Pseudomonadati</taxon>
        <taxon>Bacteroidota</taxon>
        <taxon>Bacteroidia</taxon>
        <taxon>Bacteroidales</taxon>
        <taxon>Odoribacteraceae</taxon>
        <taxon>Odoribacter</taxon>
    </lineage>
</organism>
<accession>H1DJA2</accession>
<dbReference type="InterPro" id="IPR021109">
    <property type="entry name" value="Peptidase_aspartic_dom_sf"/>
</dbReference>
<dbReference type="SUPFAM" id="SSF50630">
    <property type="entry name" value="Acid proteases"/>
    <property type="match status" value="1"/>
</dbReference>
<evidence type="ECO:0008006" key="3">
    <source>
        <dbReference type="Google" id="ProtNLM"/>
    </source>
</evidence>
<dbReference type="HOGENOM" id="CLU_147986_0_0_10"/>
<dbReference type="EMBL" id="ADMC01000025">
    <property type="protein sequence ID" value="EHP46357.1"/>
    <property type="molecule type" value="Genomic_DNA"/>
</dbReference>
<dbReference type="STRING" id="742817.HMPREF9449_01974"/>
<dbReference type="CDD" id="cd05483">
    <property type="entry name" value="retropepsin_like_bacteria"/>
    <property type="match status" value="1"/>
</dbReference>
<gene>
    <name evidence="1" type="ORF">HMPREF9449_01974</name>
</gene>
<dbReference type="Proteomes" id="UP000004892">
    <property type="component" value="Unassembled WGS sequence"/>
</dbReference>
<dbReference type="eggNOG" id="COG3577">
    <property type="taxonomic scope" value="Bacteria"/>
</dbReference>
<dbReference type="AlphaFoldDB" id="H1DJA2"/>
<dbReference type="Pfam" id="PF13650">
    <property type="entry name" value="Asp_protease_2"/>
    <property type="match status" value="1"/>
</dbReference>
<protein>
    <recommendedName>
        <fullName evidence="3">Peptidase A2 domain-containing protein</fullName>
    </recommendedName>
</protein>
<dbReference type="InterPro" id="IPR034122">
    <property type="entry name" value="Retropepsin-like_bacterial"/>
</dbReference>
<dbReference type="PATRIC" id="fig|742817.3.peg.2103"/>
<dbReference type="RefSeq" id="WP_009137121.1">
    <property type="nucleotide sequence ID" value="NZ_JH594596.1"/>
</dbReference>
<comment type="caution">
    <text evidence="1">The sequence shown here is derived from an EMBL/GenBank/DDBJ whole genome shotgun (WGS) entry which is preliminary data.</text>
</comment>
<evidence type="ECO:0000313" key="2">
    <source>
        <dbReference type="Proteomes" id="UP000004892"/>
    </source>
</evidence>